<dbReference type="Proteomes" id="UP000559256">
    <property type="component" value="Unassembled WGS sequence"/>
</dbReference>
<evidence type="ECO:0008006" key="4">
    <source>
        <dbReference type="Google" id="ProtNLM"/>
    </source>
</evidence>
<organism evidence="2 3">
    <name type="scientific">Tetrapyrgos nigripes</name>
    <dbReference type="NCBI Taxonomy" id="182062"/>
    <lineage>
        <taxon>Eukaryota</taxon>
        <taxon>Fungi</taxon>
        <taxon>Dikarya</taxon>
        <taxon>Basidiomycota</taxon>
        <taxon>Agaricomycotina</taxon>
        <taxon>Agaricomycetes</taxon>
        <taxon>Agaricomycetidae</taxon>
        <taxon>Agaricales</taxon>
        <taxon>Marasmiineae</taxon>
        <taxon>Marasmiaceae</taxon>
        <taxon>Tetrapyrgos</taxon>
    </lineage>
</organism>
<name>A0A8H5FX93_9AGAR</name>
<accession>A0A8H5FX93</accession>
<keyword evidence="3" id="KW-1185">Reference proteome</keyword>
<evidence type="ECO:0000313" key="3">
    <source>
        <dbReference type="Proteomes" id="UP000559256"/>
    </source>
</evidence>
<evidence type="ECO:0000256" key="1">
    <source>
        <dbReference type="SAM" id="MobiDB-lite"/>
    </source>
</evidence>
<reference evidence="2 3" key="1">
    <citation type="journal article" date="2020" name="ISME J.">
        <title>Uncovering the hidden diversity of litter-decomposition mechanisms in mushroom-forming fungi.</title>
        <authorList>
            <person name="Floudas D."/>
            <person name="Bentzer J."/>
            <person name="Ahren D."/>
            <person name="Johansson T."/>
            <person name="Persson P."/>
            <person name="Tunlid A."/>
        </authorList>
    </citation>
    <scope>NUCLEOTIDE SEQUENCE [LARGE SCALE GENOMIC DNA]</scope>
    <source>
        <strain evidence="2 3">CBS 291.85</strain>
    </source>
</reference>
<evidence type="ECO:0000313" key="2">
    <source>
        <dbReference type="EMBL" id="KAF5352319.1"/>
    </source>
</evidence>
<dbReference type="AlphaFoldDB" id="A0A8H5FX93"/>
<comment type="caution">
    <text evidence="2">The sequence shown here is derived from an EMBL/GenBank/DDBJ whole genome shotgun (WGS) entry which is preliminary data.</text>
</comment>
<dbReference type="EMBL" id="JAACJM010000066">
    <property type="protein sequence ID" value="KAF5352319.1"/>
    <property type="molecule type" value="Genomic_DNA"/>
</dbReference>
<gene>
    <name evidence="2" type="ORF">D9758_011945</name>
</gene>
<sequence length="365" mass="39691">MAALIISPDRILKMSSRSSFMSTVPELTGLNYTLWASKSKSWLQFQGIAYVLKTPCPGHIEIVSPPTPPAAPAAPAGTTAGAAATDAASEAGSDAPPPTHFIATNDSSTADWDKDNDKATGVIKLHVSQAISAKLEDIKTAKEMWNALKSLYGKPGAAEIFQNFKRAMNIEIPCNTHPGAAIDLIKMYLTYINNAGEKTQIPMYIQYMTVINKLPADIYPYVISRETEDDVDAFETGSLDTLRTSVVNAWETCGRKKPQSTNATKITAIKRKGRPPVFKEQQQQQHCNGSSSTWRGKGHGHGKCAGEQTCQKQQAQSTAQHCPQYYVDSGPVLTYSLIPSICLVPLSLAPVWWPERHPVPISTCS</sequence>
<proteinExistence type="predicted"/>
<dbReference type="Pfam" id="PF14223">
    <property type="entry name" value="Retrotran_gag_2"/>
    <property type="match status" value="1"/>
</dbReference>
<feature type="region of interest" description="Disordered" evidence="1">
    <location>
        <begin position="63"/>
        <end position="110"/>
    </location>
</feature>
<dbReference type="OrthoDB" id="2741288at2759"/>
<protein>
    <recommendedName>
        <fullName evidence="4">Gag protein</fullName>
    </recommendedName>
</protein>
<feature type="compositionally biased region" description="Low complexity" evidence="1">
    <location>
        <begin position="73"/>
        <end position="94"/>
    </location>
</feature>